<accession>A0A194WWP6</accession>
<dbReference type="GeneID" id="28819482"/>
<dbReference type="SUPFAM" id="SSF56634">
    <property type="entry name" value="Heme-dependent catalase-like"/>
    <property type="match status" value="1"/>
</dbReference>
<dbReference type="EMBL" id="KQ947425">
    <property type="protein sequence ID" value="KUJ12109.1"/>
    <property type="molecule type" value="Genomic_DNA"/>
</dbReference>
<evidence type="ECO:0000313" key="1">
    <source>
        <dbReference type="EMBL" id="KUJ12109.1"/>
    </source>
</evidence>
<keyword evidence="2" id="KW-1185">Reference proteome</keyword>
<name>A0A194WWP6_MOLSC</name>
<dbReference type="OrthoDB" id="3358373at2759"/>
<organism evidence="1 2">
    <name type="scientific">Mollisia scopiformis</name>
    <name type="common">Conifer needle endophyte fungus</name>
    <name type="synonym">Phialocephala scopiformis</name>
    <dbReference type="NCBI Taxonomy" id="149040"/>
    <lineage>
        <taxon>Eukaryota</taxon>
        <taxon>Fungi</taxon>
        <taxon>Dikarya</taxon>
        <taxon>Ascomycota</taxon>
        <taxon>Pezizomycotina</taxon>
        <taxon>Leotiomycetes</taxon>
        <taxon>Helotiales</taxon>
        <taxon>Mollisiaceae</taxon>
        <taxon>Mollisia</taxon>
    </lineage>
</organism>
<dbReference type="PANTHER" id="PTHR36195:SF4">
    <property type="entry name" value="DOMAIN PROTEIN, PUTATIVE (AFU_ORTHOLOGUE AFUA_5G01990)-RELATED"/>
    <property type="match status" value="1"/>
</dbReference>
<dbReference type="RefSeq" id="XP_018066464.1">
    <property type="nucleotide sequence ID" value="XM_018209756.1"/>
</dbReference>
<reference evidence="1 2" key="1">
    <citation type="submission" date="2015-10" db="EMBL/GenBank/DDBJ databases">
        <title>Full genome of DAOMC 229536 Phialocephala scopiformis, a fungal endophyte of spruce producing the potent anti-insectan compound rugulosin.</title>
        <authorList>
            <consortium name="DOE Joint Genome Institute"/>
            <person name="Walker A.K."/>
            <person name="Frasz S.L."/>
            <person name="Seifert K.A."/>
            <person name="Miller J.D."/>
            <person name="Mondo S.J."/>
            <person name="Labutti K."/>
            <person name="Lipzen A."/>
            <person name="Dockter R."/>
            <person name="Kennedy M."/>
            <person name="Grigoriev I.V."/>
            <person name="Spatafora J.W."/>
        </authorList>
    </citation>
    <scope>NUCLEOTIDE SEQUENCE [LARGE SCALE GENOMIC DNA]</scope>
    <source>
        <strain evidence="1 2">CBS 120377</strain>
    </source>
</reference>
<evidence type="ECO:0000313" key="2">
    <source>
        <dbReference type="Proteomes" id="UP000070700"/>
    </source>
</evidence>
<dbReference type="STRING" id="149040.A0A194WWP6"/>
<dbReference type="PANTHER" id="PTHR36195">
    <property type="entry name" value="DOMAIN PROTEIN, PUTATIVE (AFU_ORTHOLOGUE AFUA_5G01990)-RELATED-RELATED"/>
    <property type="match status" value="1"/>
</dbReference>
<dbReference type="AlphaFoldDB" id="A0A194WWP6"/>
<dbReference type="InParanoid" id="A0A194WWP6"/>
<sequence length="372" mass="42504">MASDGANGHSGVDTGKYIKWNAEGVEKIPPNEAEDIKAVADMINQMQQKQINNHRHCYSGTHARTQGIVKGKLIVKELPQHLAQTLFSKLAEYPIAMRYSTEPGDPGIDDRIPQPRGLGMKVFNVQGEMFDAGKDFPTQDIEFNNAPALELADAKTTREIFEIRIKYGDDKKDLYKQLEARDDTDLQKARDQLRNTHLESFRMYSQSAFRFGDYVVKYSLVPSGETQKKAHEETVDPDSHPNNILSQWLQEFYSKHDAEYLFQVQFLENLDEQPVEYAGTPWDDAKYPWQTVAKVIVPKQESFLPSRKTFWEEHIRLDPWHGLKTFQPLGSSNRLRRGVYPASAGFRHKMIARKEINVTSIDQIPDGGFVTG</sequence>
<dbReference type="KEGG" id="psco:LY89DRAFT_593520"/>
<protein>
    <submittedName>
        <fullName evidence="1">Heme-dependent catalase</fullName>
    </submittedName>
</protein>
<dbReference type="Proteomes" id="UP000070700">
    <property type="component" value="Unassembled WGS sequence"/>
</dbReference>
<proteinExistence type="predicted"/>
<dbReference type="Gene3D" id="2.40.180.10">
    <property type="entry name" value="Catalase core domain"/>
    <property type="match status" value="1"/>
</dbReference>
<dbReference type="GO" id="GO:0020037">
    <property type="term" value="F:heme binding"/>
    <property type="evidence" value="ECO:0007669"/>
    <property type="project" value="InterPro"/>
</dbReference>
<dbReference type="InterPro" id="IPR020835">
    <property type="entry name" value="Catalase_sf"/>
</dbReference>
<gene>
    <name evidence="1" type="ORF">LY89DRAFT_593520</name>
</gene>